<feature type="domain" description="Radical SAM core" evidence="5">
    <location>
        <begin position="17"/>
        <end position="177"/>
    </location>
</feature>
<dbReference type="GO" id="GO:0051536">
    <property type="term" value="F:iron-sulfur cluster binding"/>
    <property type="evidence" value="ECO:0007669"/>
    <property type="project" value="UniProtKB-KW"/>
</dbReference>
<evidence type="ECO:0000313" key="6">
    <source>
        <dbReference type="EMBL" id="EKE26856.1"/>
    </source>
</evidence>
<keyword evidence="2" id="KW-0479">Metal-binding</keyword>
<dbReference type="PANTHER" id="PTHR11228:SF7">
    <property type="entry name" value="PQQA PEPTIDE CYCLASE"/>
    <property type="match status" value="1"/>
</dbReference>
<reference evidence="6" key="1">
    <citation type="journal article" date="2012" name="Science">
        <title>Fermentation, hydrogen, and sulfur metabolism in multiple uncultivated bacterial phyla.</title>
        <authorList>
            <person name="Wrighton K.C."/>
            <person name="Thomas B.C."/>
            <person name="Sharon I."/>
            <person name="Miller C.S."/>
            <person name="Castelle C.J."/>
            <person name="VerBerkmoes N.C."/>
            <person name="Wilkins M.J."/>
            <person name="Hettich R.L."/>
            <person name="Lipton M.S."/>
            <person name="Williams K.H."/>
            <person name="Long P.E."/>
            <person name="Banfield J.F."/>
        </authorList>
    </citation>
    <scope>NUCLEOTIDE SEQUENCE [LARGE SCALE GENOMIC DNA]</scope>
</reference>
<keyword evidence="4" id="KW-0411">Iron-sulfur</keyword>
<protein>
    <submittedName>
        <fullName evidence="6">Heme d1 biosynthesis protein</fullName>
    </submittedName>
</protein>
<dbReference type="InterPro" id="IPR058240">
    <property type="entry name" value="rSAM_sf"/>
</dbReference>
<dbReference type="SUPFAM" id="SSF102114">
    <property type="entry name" value="Radical SAM enzymes"/>
    <property type="match status" value="1"/>
</dbReference>
<name>K2F6W2_9BACT</name>
<accession>K2F6W2</accession>
<dbReference type="EMBL" id="AMFJ01000652">
    <property type="protein sequence ID" value="EKE26856.1"/>
    <property type="molecule type" value="Genomic_DNA"/>
</dbReference>
<evidence type="ECO:0000256" key="4">
    <source>
        <dbReference type="ARBA" id="ARBA00023014"/>
    </source>
</evidence>
<dbReference type="GO" id="GO:0046872">
    <property type="term" value="F:metal ion binding"/>
    <property type="evidence" value="ECO:0007669"/>
    <property type="project" value="UniProtKB-KW"/>
</dbReference>
<gene>
    <name evidence="6" type="ORF">ACD_4C00136G0016</name>
</gene>
<evidence type="ECO:0000256" key="3">
    <source>
        <dbReference type="ARBA" id="ARBA00023004"/>
    </source>
</evidence>
<keyword evidence="3" id="KW-0408">Iron</keyword>
<evidence type="ECO:0000256" key="1">
    <source>
        <dbReference type="ARBA" id="ARBA00022691"/>
    </source>
</evidence>
<evidence type="ECO:0000259" key="5">
    <source>
        <dbReference type="Pfam" id="PF04055"/>
    </source>
</evidence>
<keyword evidence="1" id="KW-0949">S-adenosyl-L-methionine</keyword>
<dbReference type="AlphaFoldDB" id="K2F6W2"/>
<dbReference type="SFLD" id="SFLDS00029">
    <property type="entry name" value="Radical_SAM"/>
    <property type="match status" value="1"/>
</dbReference>
<evidence type="ECO:0000256" key="2">
    <source>
        <dbReference type="ARBA" id="ARBA00022723"/>
    </source>
</evidence>
<proteinExistence type="predicted"/>
<dbReference type="GO" id="GO:0003824">
    <property type="term" value="F:catalytic activity"/>
    <property type="evidence" value="ECO:0007669"/>
    <property type="project" value="InterPro"/>
</dbReference>
<sequence>MARIISRKYTCQIQLWQDCNLNCSHCWRDAKYDNVKLNTDYLVNDLEKFISHIIKIKKIVKKWFFRIQLTWWEVFLYFDKIKKIIHLLDKFPEIEIAFLTNWTIITDEHIEYLKKYKDRAVFQISIDWLEKAHESFRWNWTFKKSIKNIIRLWEEWFVVWAQSVINSENYKETANLIKLFCELPIRWFSFRKMLDVWRAKDFSDENKENAISRIMYLKYHYAILLKMKDYISFKWKNLSLWCDSVASLYAHPELDYNIWYCHVHHNDVIWIEPNWDVFLCPRLPIKIWNIYQDWLINIHKKRYIKTYKSLFKLNKTCETCDTKQRCVWWDLCEIYNFYWNLDWHKSLICENYDNK</sequence>
<dbReference type="Pfam" id="PF04055">
    <property type="entry name" value="Radical_SAM"/>
    <property type="match status" value="1"/>
</dbReference>
<comment type="caution">
    <text evidence="6">The sequence shown here is derived from an EMBL/GenBank/DDBJ whole genome shotgun (WGS) entry which is preliminary data.</text>
</comment>
<dbReference type="SFLD" id="SFLDG01067">
    <property type="entry name" value="SPASM/twitch_domain_containing"/>
    <property type="match status" value="1"/>
</dbReference>
<dbReference type="Gene3D" id="3.20.20.70">
    <property type="entry name" value="Aldolase class I"/>
    <property type="match status" value="1"/>
</dbReference>
<dbReference type="InterPro" id="IPR013785">
    <property type="entry name" value="Aldolase_TIM"/>
</dbReference>
<dbReference type="InterPro" id="IPR007197">
    <property type="entry name" value="rSAM"/>
</dbReference>
<dbReference type="CDD" id="cd01335">
    <property type="entry name" value="Radical_SAM"/>
    <property type="match status" value="1"/>
</dbReference>
<dbReference type="PANTHER" id="PTHR11228">
    <property type="entry name" value="RADICAL SAM DOMAIN PROTEIN"/>
    <property type="match status" value="1"/>
</dbReference>
<organism evidence="6">
    <name type="scientific">uncultured bacterium</name>
    <name type="common">gcode 4</name>
    <dbReference type="NCBI Taxonomy" id="1234023"/>
    <lineage>
        <taxon>Bacteria</taxon>
        <taxon>environmental samples</taxon>
    </lineage>
</organism>
<dbReference type="InterPro" id="IPR050377">
    <property type="entry name" value="Radical_SAM_PqqE_MftC-like"/>
</dbReference>